<dbReference type="InterPro" id="IPR013087">
    <property type="entry name" value="Znf_C2H2_type"/>
</dbReference>
<dbReference type="PANTHER" id="PTHR24376">
    <property type="entry name" value="ZINC FINGER PROTEIN"/>
    <property type="match status" value="1"/>
</dbReference>
<dbReference type="SMART" id="SM00355">
    <property type="entry name" value="ZnF_C2H2"/>
    <property type="match status" value="4"/>
</dbReference>
<keyword evidence="4" id="KW-0863">Zinc-finger</keyword>
<dbReference type="AlphaFoldDB" id="A0A5N7CNF3"/>
<keyword evidence="5" id="KW-0862">Zinc</keyword>
<evidence type="ECO:0000259" key="8">
    <source>
        <dbReference type="PROSITE" id="PS00028"/>
    </source>
</evidence>
<feature type="compositionally biased region" description="Acidic residues" evidence="7">
    <location>
        <begin position="157"/>
        <end position="167"/>
    </location>
</feature>
<protein>
    <recommendedName>
        <fullName evidence="8">C2H2-type domain-containing protein</fullName>
    </recommendedName>
</protein>
<evidence type="ECO:0000256" key="3">
    <source>
        <dbReference type="ARBA" id="ARBA00022737"/>
    </source>
</evidence>
<organism evidence="9">
    <name type="scientific">Petromyces alliaceus</name>
    <name type="common">Aspergillus alliaceus</name>
    <dbReference type="NCBI Taxonomy" id="209559"/>
    <lineage>
        <taxon>Eukaryota</taxon>
        <taxon>Fungi</taxon>
        <taxon>Dikarya</taxon>
        <taxon>Ascomycota</taxon>
        <taxon>Pezizomycotina</taxon>
        <taxon>Eurotiomycetes</taxon>
        <taxon>Eurotiomycetidae</taxon>
        <taxon>Eurotiales</taxon>
        <taxon>Aspergillaceae</taxon>
        <taxon>Aspergillus</taxon>
        <taxon>Aspergillus subgen. Circumdati</taxon>
    </lineage>
</organism>
<evidence type="ECO:0000256" key="5">
    <source>
        <dbReference type="ARBA" id="ARBA00022833"/>
    </source>
</evidence>
<gene>
    <name evidence="9" type="ORF">BDV23DRAFT_168477</name>
</gene>
<proteinExistence type="predicted"/>
<evidence type="ECO:0000256" key="1">
    <source>
        <dbReference type="ARBA" id="ARBA00004123"/>
    </source>
</evidence>
<sequence>MAEGRLPTKVCCTYSDCTLVFNSEKEMKKHKTFSPDHEYCSRCDKDCEDEERLLIHKIKSENHIVCPVCGVEFHSEGGRNSHIRQNHRSAQILPCAGCKATFKTASGLMHHIESGQCAEISQVHLLQEQSKKLLIKEALNAGEGLSLPVIPARDGGDDTDTDRDDADGGVMLRIGKVPSRELVNREAMNNQPKPGEGDPTASVSAMLALKHWPTLDGKSPRGNNAAATSELMVFSDLGISSAKEKENATWKGKEPARAVPDTKLQERPFGVGTPEVGDTLRMLDRSWDASKFFNTFTGEYVCPCKKGFACLAEFEMHVLIKSRMMENRQCPGCLRFFKTTAALIAHFESPSARCSISDGHWYGQIVDELTGGLIQTAGYNEDGTIKYEARSLAIGYGTTTVGTDLTRLPQGPKY</sequence>
<dbReference type="Pfam" id="PF24666">
    <property type="entry name" value="zf-C2H2_fungi_2"/>
    <property type="match status" value="1"/>
</dbReference>
<dbReference type="GO" id="GO:0005634">
    <property type="term" value="C:nucleus"/>
    <property type="evidence" value="ECO:0007669"/>
    <property type="project" value="UniProtKB-SubCell"/>
</dbReference>
<dbReference type="OrthoDB" id="8117402at2759"/>
<accession>A0A5N7CNF3</accession>
<evidence type="ECO:0000256" key="4">
    <source>
        <dbReference type="ARBA" id="ARBA00022771"/>
    </source>
</evidence>
<evidence type="ECO:0000313" key="9">
    <source>
        <dbReference type="EMBL" id="KAE8395711.1"/>
    </source>
</evidence>
<keyword evidence="6" id="KW-0539">Nucleus</keyword>
<dbReference type="PROSITE" id="PS00028">
    <property type="entry name" value="ZINC_FINGER_C2H2_1"/>
    <property type="match status" value="1"/>
</dbReference>
<dbReference type="PANTHER" id="PTHR24376:SF235">
    <property type="entry name" value="C2H2-TYPE DOMAIN-CONTAINING PROTEIN"/>
    <property type="match status" value="1"/>
</dbReference>
<evidence type="ECO:0000256" key="6">
    <source>
        <dbReference type="ARBA" id="ARBA00023242"/>
    </source>
</evidence>
<comment type="subcellular location">
    <subcellularLocation>
        <location evidence="1">Nucleus</location>
    </subcellularLocation>
</comment>
<dbReference type="GO" id="GO:0008270">
    <property type="term" value="F:zinc ion binding"/>
    <property type="evidence" value="ECO:0007669"/>
    <property type="project" value="UniProtKB-KW"/>
</dbReference>
<feature type="domain" description="C2H2-type" evidence="8">
    <location>
        <begin position="66"/>
        <end position="87"/>
    </location>
</feature>
<keyword evidence="2" id="KW-0479">Metal-binding</keyword>
<dbReference type="Gene3D" id="3.30.160.60">
    <property type="entry name" value="Classic Zinc Finger"/>
    <property type="match status" value="1"/>
</dbReference>
<dbReference type="GO" id="GO:0000978">
    <property type="term" value="F:RNA polymerase II cis-regulatory region sequence-specific DNA binding"/>
    <property type="evidence" value="ECO:0007669"/>
    <property type="project" value="TreeGrafter"/>
</dbReference>
<reference evidence="9" key="1">
    <citation type="submission" date="2019-04" db="EMBL/GenBank/DDBJ databases">
        <title>Friends and foes A comparative genomics studyof 23 Aspergillus species from section Flavi.</title>
        <authorList>
            <consortium name="DOE Joint Genome Institute"/>
            <person name="Kjaerbolling I."/>
            <person name="Vesth T."/>
            <person name="Frisvad J.C."/>
            <person name="Nybo J.L."/>
            <person name="Theobald S."/>
            <person name="Kildgaard S."/>
            <person name="Isbrandt T."/>
            <person name="Kuo A."/>
            <person name="Sato A."/>
            <person name="Lyhne E.K."/>
            <person name="Kogle M.E."/>
            <person name="Wiebenga A."/>
            <person name="Kun R.S."/>
            <person name="Lubbers R.J."/>
            <person name="Makela M.R."/>
            <person name="Barry K."/>
            <person name="Chovatia M."/>
            <person name="Clum A."/>
            <person name="Daum C."/>
            <person name="Haridas S."/>
            <person name="He G."/>
            <person name="LaButti K."/>
            <person name="Lipzen A."/>
            <person name="Mondo S."/>
            <person name="Riley R."/>
            <person name="Salamov A."/>
            <person name="Simmons B.A."/>
            <person name="Magnuson J.K."/>
            <person name="Henrissat B."/>
            <person name="Mortensen U.H."/>
            <person name="Larsen T.O."/>
            <person name="Devries R.P."/>
            <person name="Grigoriev I.V."/>
            <person name="Machida M."/>
            <person name="Baker S.E."/>
            <person name="Andersen M.R."/>
        </authorList>
    </citation>
    <scope>NUCLEOTIDE SEQUENCE [LARGE SCALE GENOMIC DNA]</scope>
    <source>
        <strain evidence="9">IBT 14317</strain>
    </source>
</reference>
<feature type="region of interest" description="Disordered" evidence="7">
    <location>
        <begin position="150"/>
        <end position="169"/>
    </location>
</feature>
<dbReference type="GO" id="GO:0001228">
    <property type="term" value="F:DNA-binding transcription activator activity, RNA polymerase II-specific"/>
    <property type="evidence" value="ECO:0007669"/>
    <property type="project" value="TreeGrafter"/>
</dbReference>
<keyword evidence="3" id="KW-0677">Repeat</keyword>
<dbReference type="Proteomes" id="UP000326877">
    <property type="component" value="Unassembled WGS sequence"/>
</dbReference>
<dbReference type="EMBL" id="ML735217">
    <property type="protein sequence ID" value="KAE8395711.1"/>
    <property type="molecule type" value="Genomic_DNA"/>
</dbReference>
<name>A0A5N7CNF3_PETAA</name>
<evidence type="ECO:0000256" key="2">
    <source>
        <dbReference type="ARBA" id="ARBA00022723"/>
    </source>
</evidence>
<evidence type="ECO:0000256" key="7">
    <source>
        <dbReference type="SAM" id="MobiDB-lite"/>
    </source>
</evidence>